<dbReference type="HOGENOM" id="CLU_134973_7_1_10"/>
<reference evidence="1 2" key="2">
    <citation type="journal article" date="2012" name="Environ. Microbiol.">
        <title>Characterization of the first alginolytic operons in a marine bacterium: from their emergence in marine Flavobacteriia to their independent transfers to marine Proteobacteria and human gut Bacteroides.</title>
        <authorList>
            <person name="Thomas F."/>
            <person name="Barbeyron T."/>
            <person name="Tonon T."/>
            <person name="Genicot S."/>
            <person name="Czjzek M."/>
            <person name="Michel G."/>
        </authorList>
    </citation>
    <scope>NUCLEOTIDE SEQUENCE [LARGE SCALE GENOMIC DNA]</scope>
    <source>
        <strain evidence="2">DSM 12802 / CCUG 47099 / CIP 106680 / NCIMB 13871 / Dsij</strain>
    </source>
</reference>
<evidence type="ECO:0000313" key="1">
    <source>
        <dbReference type="EMBL" id="CAZ96816.1"/>
    </source>
</evidence>
<name>G0L6A8_ZOBGA</name>
<organism evidence="1 2">
    <name type="scientific">Zobellia galactanivorans (strain DSM 12802 / CCUG 47099 / CIP 106680 / NCIMB 13871 / Dsij)</name>
    <dbReference type="NCBI Taxonomy" id="63186"/>
    <lineage>
        <taxon>Bacteria</taxon>
        <taxon>Pseudomonadati</taxon>
        <taxon>Bacteroidota</taxon>
        <taxon>Flavobacteriia</taxon>
        <taxon>Flavobacteriales</taxon>
        <taxon>Flavobacteriaceae</taxon>
        <taxon>Zobellia</taxon>
    </lineage>
</organism>
<sequence length="69" mass="8299">MIHVFKTSVRTKSQIKILRPHLNHLLPKSHWNFDLEDCDNILRIESDHCSEQKVIELLQKQNFECEELE</sequence>
<dbReference type="EMBL" id="FP476056">
    <property type="protein sequence ID" value="CAZ96816.1"/>
    <property type="molecule type" value="Genomic_DNA"/>
</dbReference>
<gene>
    <name evidence="1" type="ordered locus">zobellia_2666</name>
</gene>
<dbReference type="OrthoDB" id="1036397at2"/>
<accession>G0L6A8</accession>
<dbReference type="KEGG" id="zga:ZOBELLIA_2666"/>
<keyword evidence="2" id="KW-1185">Reference proteome</keyword>
<dbReference type="Proteomes" id="UP000008898">
    <property type="component" value="Chromosome"/>
</dbReference>
<dbReference type="AlphaFoldDB" id="G0L6A8"/>
<reference evidence="2" key="1">
    <citation type="submission" date="2009-07" db="EMBL/GenBank/DDBJ databases">
        <title>Complete genome sequence of Zobellia galactanivorans Dsij.</title>
        <authorList>
            <consortium name="Genoscope - CEA"/>
        </authorList>
    </citation>
    <scope>NUCLEOTIDE SEQUENCE [LARGE SCALE GENOMIC DNA]</scope>
    <source>
        <strain evidence="2">DSM 12802 / CCUG 47099 / CIP 106680 / NCIMB 13871 / Dsij</strain>
    </source>
</reference>
<dbReference type="PATRIC" id="fig|63186.3.peg.2621"/>
<protein>
    <submittedName>
        <fullName evidence="1">Uncharacterized protein</fullName>
    </submittedName>
</protein>
<proteinExistence type="predicted"/>
<dbReference type="RefSeq" id="WP_013994012.1">
    <property type="nucleotide sequence ID" value="NC_015844.1"/>
</dbReference>
<dbReference type="STRING" id="63186.ZOBELLIA_2666"/>
<evidence type="ECO:0000313" key="2">
    <source>
        <dbReference type="Proteomes" id="UP000008898"/>
    </source>
</evidence>